<proteinExistence type="predicted"/>
<comment type="caution">
    <text evidence="3">The sequence shown here is derived from an EMBL/GenBank/DDBJ whole genome shotgun (WGS) entry which is preliminary data.</text>
</comment>
<evidence type="ECO:0000256" key="1">
    <source>
        <dbReference type="SAM" id="Phobius"/>
    </source>
</evidence>
<reference evidence="4" key="1">
    <citation type="journal article" date="2019" name="Int. J. Syst. Evol. Microbiol.">
        <title>The Global Catalogue of Microorganisms (GCM) 10K type strain sequencing project: providing services to taxonomists for standard genome sequencing and annotation.</title>
        <authorList>
            <consortium name="The Broad Institute Genomics Platform"/>
            <consortium name="The Broad Institute Genome Sequencing Center for Infectious Disease"/>
            <person name="Wu L."/>
            <person name="Ma J."/>
        </authorList>
    </citation>
    <scope>NUCLEOTIDE SEQUENCE [LARGE SCALE GENOMIC DNA]</scope>
    <source>
        <strain evidence="4">CGMCC-1.15741</strain>
    </source>
</reference>
<dbReference type="EMBL" id="JBHSSW010000066">
    <property type="protein sequence ID" value="MFC6199663.1"/>
    <property type="molecule type" value="Genomic_DNA"/>
</dbReference>
<keyword evidence="4" id="KW-1185">Reference proteome</keyword>
<gene>
    <name evidence="3" type="ORF">ACFQDM_16400</name>
</gene>
<dbReference type="InterPro" id="IPR018704">
    <property type="entry name" value="SecYEG/CpoB_TPR"/>
</dbReference>
<dbReference type="RefSeq" id="WP_377380928.1">
    <property type="nucleotide sequence ID" value="NZ_JBHSSW010000066.1"/>
</dbReference>
<accession>A0ABW1SDL4</accession>
<evidence type="ECO:0000313" key="3">
    <source>
        <dbReference type="EMBL" id="MFC6199663.1"/>
    </source>
</evidence>
<name>A0ABW1SDL4_9PROT</name>
<feature type="domain" description="Ancillary SecYEG translocon subunit/Cell division coordinator CpoB TPR" evidence="2">
    <location>
        <begin position="21"/>
        <end position="188"/>
    </location>
</feature>
<evidence type="ECO:0000259" key="2">
    <source>
        <dbReference type="Pfam" id="PF09976"/>
    </source>
</evidence>
<dbReference type="Pfam" id="PF09976">
    <property type="entry name" value="TPR_21"/>
    <property type="match status" value="1"/>
</dbReference>
<organism evidence="3 4">
    <name type="scientific">Ponticaulis profundi</name>
    <dbReference type="NCBI Taxonomy" id="2665222"/>
    <lineage>
        <taxon>Bacteria</taxon>
        <taxon>Pseudomonadati</taxon>
        <taxon>Pseudomonadota</taxon>
        <taxon>Alphaproteobacteria</taxon>
        <taxon>Hyphomonadales</taxon>
        <taxon>Hyphomonadaceae</taxon>
        <taxon>Ponticaulis</taxon>
    </lineage>
</organism>
<protein>
    <submittedName>
        <fullName evidence="3">Tetratricopeptide repeat protein</fullName>
    </submittedName>
</protein>
<dbReference type="Proteomes" id="UP001596303">
    <property type="component" value="Unassembled WGS sequence"/>
</dbReference>
<keyword evidence="1" id="KW-1133">Transmembrane helix</keyword>
<keyword evidence="1" id="KW-0812">Transmembrane</keyword>
<keyword evidence="1" id="KW-0472">Membrane</keyword>
<evidence type="ECO:0000313" key="4">
    <source>
        <dbReference type="Proteomes" id="UP001596303"/>
    </source>
</evidence>
<sequence length="221" mass="23912">MSDIFEEVDEAVLHDNAARVWKWLGPIIYVLVATLILGVAGYEVYKWQKGKSDAQTADTFFSAQQALEQNDYALAEALFADVAEKENAYGALASQYLARIQMTAKGDRAAAIESLKAAAEGEGAFADIARLKAAYLMSSSAELSELQVWLEPLASDADSPYAYLAEETIAARAYALGNYEEARSRYNRISLGLDVPQGVQMRAERAVGALDALIAKNGNAS</sequence>
<feature type="transmembrane region" description="Helical" evidence="1">
    <location>
        <begin position="20"/>
        <end position="42"/>
    </location>
</feature>